<keyword evidence="4" id="KW-1185">Reference proteome</keyword>
<feature type="transmembrane region" description="Helical" evidence="2">
    <location>
        <begin position="30"/>
        <end position="52"/>
    </location>
</feature>
<evidence type="ECO:0000313" key="4">
    <source>
        <dbReference type="Proteomes" id="UP001140560"/>
    </source>
</evidence>
<proteinExistence type="predicted"/>
<feature type="region of interest" description="Disordered" evidence="1">
    <location>
        <begin position="1"/>
        <end position="20"/>
    </location>
</feature>
<dbReference type="EMBL" id="JAPEUY010000012">
    <property type="protein sequence ID" value="KAJ4367425.1"/>
    <property type="molecule type" value="Genomic_DNA"/>
</dbReference>
<comment type="caution">
    <text evidence="3">The sequence shown here is derived from an EMBL/GenBank/DDBJ whole genome shotgun (WGS) entry which is preliminary data.</text>
</comment>
<feature type="compositionally biased region" description="Low complexity" evidence="1">
    <location>
        <begin position="169"/>
        <end position="184"/>
    </location>
</feature>
<accession>A0A9W9CKR4</accession>
<feature type="region of interest" description="Disordered" evidence="1">
    <location>
        <begin position="123"/>
        <end position="212"/>
    </location>
</feature>
<dbReference type="OrthoDB" id="3783802at2759"/>
<dbReference type="AlphaFoldDB" id="A0A9W9CKR4"/>
<keyword evidence="2" id="KW-0472">Membrane</keyword>
<evidence type="ECO:0000256" key="2">
    <source>
        <dbReference type="SAM" id="Phobius"/>
    </source>
</evidence>
<name>A0A9W9CKR4_9PLEO</name>
<gene>
    <name evidence="3" type="ORF">N0V83_007007</name>
</gene>
<feature type="compositionally biased region" description="Low complexity" evidence="1">
    <location>
        <begin position="129"/>
        <end position="144"/>
    </location>
</feature>
<keyword evidence="2" id="KW-1133">Transmembrane helix</keyword>
<keyword evidence="2" id="KW-0812">Transmembrane</keyword>
<reference evidence="3" key="1">
    <citation type="submission" date="2022-10" db="EMBL/GenBank/DDBJ databases">
        <title>Tapping the CABI collections for fungal endophytes: first genome assemblies for Collariella, Neodidymelliopsis, Ascochyta clinopodiicola, Didymella pomorum, Didymosphaeria variabile, Neocosmospora piperis and Neocucurbitaria cava.</title>
        <authorList>
            <person name="Hill R."/>
        </authorList>
    </citation>
    <scope>NUCLEOTIDE SEQUENCE</scope>
    <source>
        <strain evidence="3">IMI 356814</strain>
    </source>
</reference>
<dbReference type="Proteomes" id="UP001140560">
    <property type="component" value="Unassembled WGS sequence"/>
</dbReference>
<organism evidence="3 4">
    <name type="scientific">Neocucurbitaria cava</name>
    <dbReference type="NCBI Taxonomy" id="798079"/>
    <lineage>
        <taxon>Eukaryota</taxon>
        <taxon>Fungi</taxon>
        <taxon>Dikarya</taxon>
        <taxon>Ascomycota</taxon>
        <taxon>Pezizomycotina</taxon>
        <taxon>Dothideomycetes</taxon>
        <taxon>Pleosporomycetidae</taxon>
        <taxon>Pleosporales</taxon>
        <taxon>Pleosporineae</taxon>
        <taxon>Cucurbitariaceae</taxon>
        <taxon>Neocucurbitaria</taxon>
    </lineage>
</organism>
<protein>
    <submittedName>
        <fullName evidence="3">Uncharacterized protein</fullName>
    </submittedName>
</protein>
<evidence type="ECO:0000256" key="1">
    <source>
        <dbReference type="SAM" id="MobiDB-lite"/>
    </source>
</evidence>
<sequence length="212" mass="23024">MAPTPTTEGLVADPTSSATPDSGYWTKTNIAVTTVFALLALGIFLALLLFFLHRRAQKKKKHATHADKAGLLANEDKTSMFNRNRESSVTLYVDSEADAQSKRVSQDTISLIPLQITPVEERRDPMNNTTESTGSGISSMSRSTNANTLSTILLSPVSPTGDGGDLGIRPSGRARSTSTSSQRARYYETTPQNIEMPPIPKIIRTPSDDEIR</sequence>
<evidence type="ECO:0000313" key="3">
    <source>
        <dbReference type="EMBL" id="KAJ4367425.1"/>
    </source>
</evidence>